<dbReference type="Gene3D" id="1.25.10.10">
    <property type="entry name" value="Leucine-rich Repeat Variant"/>
    <property type="match status" value="1"/>
</dbReference>
<protein>
    <recommendedName>
        <fullName evidence="6">Armadillo/beta-catenin-like repeat protein</fullName>
    </recommendedName>
</protein>
<keyword evidence="3" id="KW-0653">Protein transport</keyword>
<dbReference type="InterPro" id="IPR011989">
    <property type="entry name" value="ARM-like"/>
</dbReference>
<evidence type="ECO:0000256" key="2">
    <source>
        <dbReference type="ARBA" id="ARBA00022448"/>
    </source>
</evidence>
<accession>A0A0D6MBU8</accession>
<proteinExistence type="inferred from homology"/>
<name>A0A0D6MBU8_9BILA</name>
<comment type="similarity">
    <text evidence="1">Belongs to the importin alpha family.</text>
</comment>
<evidence type="ECO:0000256" key="3">
    <source>
        <dbReference type="ARBA" id="ARBA00022927"/>
    </source>
</evidence>
<evidence type="ECO:0008006" key="6">
    <source>
        <dbReference type="Google" id="ProtNLM"/>
    </source>
</evidence>
<sequence length="403" mass="44984">MNIAHKYVKIRWRDKDPVLRTSPSYEEPCSEPTLDGEQEILLKLLEDNSTPYAKAASALYFRRIFTTDLPSDTSNPRKYARLVELLLSIISNDTHPSDTRVNAAWAITNMACMSETINHLIVDKGGIEVLMSGVISGTGEFRIQCIWAMGNIAADCGSCKEKCRNTGLVTTIEMLVRSLFTLSKKYDVWMELAKDCLWSLASIADDMHQGTQQILGRGQRSPFSLHPKKASTVESTGTKWSMTKQAGVSETIFGNVLPQKRRKRRSSVDLMALAFVATGEDFSTGIWIDVVLNEPGLIDLAFEILDSQYVDLHHGALRILGNIITGNDMQTAAVVAHPRFYDILCRSISYQSRSDVRREAAWMCSNIAASSQDHMDDLKNEIESFINSRAVPLIPSCTFTFVN</sequence>
<keyword evidence="2" id="KW-0813">Transport</keyword>
<evidence type="ECO:0000313" key="4">
    <source>
        <dbReference type="EMBL" id="EPB78027.1"/>
    </source>
</evidence>
<keyword evidence="5" id="KW-1185">Reference proteome</keyword>
<dbReference type="EMBL" id="KE124822">
    <property type="protein sequence ID" value="EPB78027.1"/>
    <property type="molecule type" value="Genomic_DNA"/>
</dbReference>
<gene>
    <name evidence="4" type="ORF">ANCCEY_02876</name>
</gene>
<evidence type="ECO:0000313" key="5">
    <source>
        <dbReference type="Proteomes" id="UP000054495"/>
    </source>
</evidence>
<reference evidence="4 5" key="1">
    <citation type="submission" date="2013-05" db="EMBL/GenBank/DDBJ databases">
        <title>Draft genome of the parasitic nematode Anyclostoma ceylanicum.</title>
        <authorList>
            <person name="Mitreva M."/>
        </authorList>
    </citation>
    <scope>NUCLEOTIDE SEQUENCE [LARGE SCALE GENOMIC DNA]</scope>
</reference>
<dbReference type="PANTHER" id="PTHR23316">
    <property type="entry name" value="IMPORTIN ALPHA"/>
    <property type="match status" value="1"/>
</dbReference>
<dbReference type="AlphaFoldDB" id="A0A0D6MBU8"/>
<dbReference type="GO" id="GO:0015031">
    <property type="term" value="P:protein transport"/>
    <property type="evidence" value="ECO:0007669"/>
    <property type="project" value="UniProtKB-KW"/>
</dbReference>
<dbReference type="SUPFAM" id="SSF48371">
    <property type="entry name" value="ARM repeat"/>
    <property type="match status" value="1"/>
</dbReference>
<evidence type="ECO:0000256" key="1">
    <source>
        <dbReference type="ARBA" id="ARBA00010394"/>
    </source>
</evidence>
<organism evidence="4 5">
    <name type="scientific">Ancylostoma ceylanicum</name>
    <dbReference type="NCBI Taxonomy" id="53326"/>
    <lineage>
        <taxon>Eukaryota</taxon>
        <taxon>Metazoa</taxon>
        <taxon>Ecdysozoa</taxon>
        <taxon>Nematoda</taxon>
        <taxon>Chromadorea</taxon>
        <taxon>Rhabditida</taxon>
        <taxon>Rhabditina</taxon>
        <taxon>Rhabditomorpha</taxon>
        <taxon>Strongyloidea</taxon>
        <taxon>Ancylostomatidae</taxon>
        <taxon>Ancylostomatinae</taxon>
        <taxon>Ancylostoma</taxon>
    </lineage>
</organism>
<dbReference type="Proteomes" id="UP000054495">
    <property type="component" value="Unassembled WGS sequence"/>
</dbReference>
<dbReference type="InterPro" id="IPR016024">
    <property type="entry name" value="ARM-type_fold"/>
</dbReference>